<gene>
    <name evidence="1" type="ORF">K6L26_23905</name>
</gene>
<reference evidence="1" key="1">
    <citation type="submission" date="2021-07" db="EMBL/GenBank/DDBJ databases">
        <title>Complete Genome Sequences of Mycobacterium farcinogenes Isolated from Clinical Specimens from Patients in Thailand.</title>
        <authorList>
            <person name="Sodsai P."/>
        </authorList>
    </citation>
    <scope>NUCLEOTIDE SEQUENCE</scope>
    <source>
        <strain evidence="1">BKK/CU-MFGFA-001</strain>
    </source>
</reference>
<accession>A0ACD1FD75</accession>
<evidence type="ECO:0000313" key="2">
    <source>
        <dbReference type="Proteomes" id="UP000825598"/>
    </source>
</evidence>
<evidence type="ECO:0000313" key="1">
    <source>
        <dbReference type="EMBL" id="QZH65018.1"/>
    </source>
</evidence>
<keyword evidence="2" id="KW-1185">Reference proteome</keyword>
<name>A0ACD1FD75_MYCFR</name>
<proteinExistence type="predicted"/>
<dbReference type="EMBL" id="CP081673">
    <property type="protein sequence ID" value="QZH65018.1"/>
    <property type="molecule type" value="Genomic_DNA"/>
</dbReference>
<dbReference type="Proteomes" id="UP000825598">
    <property type="component" value="Chromosome"/>
</dbReference>
<organism evidence="1 2">
    <name type="scientific">Mycolicibacterium farcinogenes</name>
    <name type="common">Mycobacterium farcinogenes</name>
    <dbReference type="NCBI Taxonomy" id="1802"/>
    <lineage>
        <taxon>Bacteria</taxon>
        <taxon>Bacillati</taxon>
        <taxon>Actinomycetota</taxon>
        <taxon>Actinomycetes</taxon>
        <taxon>Mycobacteriales</taxon>
        <taxon>Mycobacteriaceae</taxon>
        <taxon>Mycolicibacterium</taxon>
    </lineage>
</organism>
<sequence length="385" mass="41640">MEGTSASPNGDDSPEQEQQKVPKGPEDPALASYTQKLRRRAAFYALLLMAVEAIFVTVGIVFRWPATVLIMGAIGLLAIAVGAFVTVNRELIQEFNTPKRWSKPIGAAATVIFLVCALTITVTVVRRATATSQALPISAKVMQLPLDRDTPPDAENGRNWSLVVPDVDSLQRVPRYSPPQLPPGKDCADLWRMGVDAGGQQPTTATYKVQIWGKVPVSVVDLRARILQRDLPASDGALLMCTPFRPGPPVPDEPVSCDLTQRLENDAVSCTVKDDAAQTVLLRNVKSIPLRPDAESTSLQVTVRLPDGDAVEWQLEANVSTPDGPSQDRWVAVGNSMRSLGQRDMNAGEFYQRYIAASILGTLEWKPGDPSSPPTLPPPSTAPHP</sequence>
<protein>
    <submittedName>
        <fullName evidence="1">Uncharacterized protein</fullName>
    </submittedName>
</protein>